<reference evidence="1 2" key="1">
    <citation type="submission" date="2021-04" db="EMBL/GenBank/DDBJ databases">
        <title>Novel species identification of genus Shewanella.</title>
        <authorList>
            <person name="Liu G."/>
        </authorList>
    </citation>
    <scope>NUCLEOTIDE SEQUENCE [LARGE SCALE GENOMIC DNA]</scope>
    <source>
        <strain evidence="1 2">FJAT-54481</strain>
    </source>
</reference>
<protein>
    <submittedName>
        <fullName evidence="1">Uncharacterized protein</fullName>
    </submittedName>
</protein>
<gene>
    <name evidence="1" type="ORF">KDN34_13655</name>
</gene>
<dbReference type="EMBL" id="CP073587">
    <property type="protein sequence ID" value="QUN05234.1"/>
    <property type="molecule type" value="Genomic_DNA"/>
</dbReference>
<dbReference type="InterPro" id="IPR016922">
    <property type="entry name" value="UCP029505"/>
</dbReference>
<name>A0ABX7YRI8_9GAMM</name>
<sequence>MARLTNSFWNRNKFKISGLLLILPAYFFYESLHPTFPDALPVQTVGEFTLAPMPLDLNAPYRHDGEYIKDFMVLFQKGDITDIRQAFMNIGPNALSVAQLHDGDLGILHGSRYGQHVHALTNGSISSGDRLWLTIEDWQGEIRTVSWPVPDSWLSS</sequence>
<keyword evidence="2" id="KW-1185">Reference proteome</keyword>
<dbReference type="RefSeq" id="WP_212594269.1">
    <property type="nucleotide sequence ID" value="NZ_CP073587.1"/>
</dbReference>
<accession>A0ABX7YRI8</accession>
<dbReference type="PIRSF" id="PIRSF029505">
    <property type="entry name" value="UCP029505"/>
    <property type="match status" value="1"/>
</dbReference>
<dbReference type="Proteomes" id="UP000679575">
    <property type="component" value="Chromosome"/>
</dbReference>
<organism evidence="1 2">
    <name type="scientific">Shewanella yunxiaonensis</name>
    <dbReference type="NCBI Taxonomy" id="2829809"/>
    <lineage>
        <taxon>Bacteria</taxon>
        <taxon>Pseudomonadati</taxon>
        <taxon>Pseudomonadota</taxon>
        <taxon>Gammaproteobacteria</taxon>
        <taxon>Alteromonadales</taxon>
        <taxon>Shewanellaceae</taxon>
        <taxon>Shewanella</taxon>
    </lineage>
</organism>
<evidence type="ECO:0000313" key="2">
    <source>
        <dbReference type="Proteomes" id="UP000679575"/>
    </source>
</evidence>
<evidence type="ECO:0000313" key="1">
    <source>
        <dbReference type="EMBL" id="QUN05234.1"/>
    </source>
</evidence>
<proteinExistence type="predicted"/>